<proteinExistence type="predicted"/>
<feature type="region of interest" description="Disordered" evidence="1">
    <location>
        <begin position="57"/>
        <end position="79"/>
    </location>
</feature>
<organism evidence="2 3">
    <name type="scientific">Aspergillus violaceofuscus (strain CBS 115571)</name>
    <dbReference type="NCBI Taxonomy" id="1450538"/>
    <lineage>
        <taxon>Eukaryota</taxon>
        <taxon>Fungi</taxon>
        <taxon>Dikarya</taxon>
        <taxon>Ascomycota</taxon>
        <taxon>Pezizomycotina</taxon>
        <taxon>Eurotiomycetes</taxon>
        <taxon>Eurotiomycetidae</taxon>
        <taxon>Eurotiales</taxon>
        <taxon>Aspergillaceae</taxon>
        <taxon>Aspergillus</taxon>
    </lineage>
</organism>
<gene>
    <name evidence="2" type="ORF">BO99DRAFT_403850</name>
</gene>
<accession>A0A2V5H3H8</accession>
<dbReference type="EMBL" id="KZ825148">
    <property type="protein sequence ID" value="PYI18131.1"/>
    <property type="molecule type" value="Genomic_DNA"/>
</dbReference>
<evidence type="ECO:0000313" key="2">
    <source>
        <dbReference type="EMBL" id="PYI18131.1"/>
    </source>
</evidence>
<evidence type="ECO:0000313" key="3">
    <source>
        <dbReference type="Proteomes" id="UP000249829"/>
    </source>
</evidence>
<feature type="compositionally biased region" description="Basic and acidic residues" evidence="1">
    <location>
        <begin position="63"/>
        <end position="73"/>
    </location>
</feature>
<name>A0A2V5H3H8_ASPV1</name>
<dbReference type="Proteomes" id="UP000249829">
    <property type="component" value="Unassembled WGS sequence"/>
</dbReference>
<dbReference type="AlphaFoldDB" id="A0A2V5H3H8"/>
<protein>
    <submittedName>
        <fullName evidence="2">Uncharacterized protein</fullName>
    </submittedName>
</protein>
<sequence>MQFCWAESLTGTQGLGSACLYCMCGSAVSSGTARRKIGRVLLIQSVTGIARLTGQAVLGPEASEERGRQRGEETGPQAT</sequence>
<evidence type="ECO:0000256" key="1">
    <source>
        <dbReference type="SAM" id="MobiDB-lite"/>
    </source>
</evidence>
<keyword evidence="3" id="KW-1185">Reference proteome</keyword>
<reference evidence="2 3" key="1">
    <citation type="submission" date="2018-02" db="EMBL/GenBank/DDBJ databases">
        <title>The genomes of Aspergillus section Nigri reveals drivers in fungal speciation.</title>
        <authorList>
            <consortium name="DOE Joint Genome Institute"/>
            <person name="Vesth T.C."/>
            <person name="Nybo J."/>
            <person name="Theobald S."/>
            <person name="Brandl J."/>
            <person name="Frisvad J.C."/>
            <person name="Nielsen K.F."/>
            <person name="Lyhne E.K."/>
            <person name="Kogle M.E."/>
            <person name="Kuo A."/>
            <person name="Riley R."/>
            <person name="Clum A."/>
            <person name="Nolan M."/>
            <person name="Lipzen A."/>
            <person name="Salamov A."/>
            <person name="Henrissat B."/>
            <person name="Wiebenga A."/>
            <person name="De vries R.P."/>
            <person name="Grigoriev I.V."/>
            <person name="Mortensen U.H."/>
            <person name="Andersen M.R."/>
            <person name="Baker S.E."/>
        </authorList>
    </citation>
    <scope>NUCLEOTIDE SEQUENCE [LARGE SCALE GENOMIC DNA]</scope>
    <source>
        <strain evidence="2 3">CBS 115571</strain>
    </source>
</reference>